<evidence type="ECO:0000256" key="4">
    <source>
        <dbReference type="ARBA" id="ARBA00022989"/>
    </source>
</evidence>
<dbReference type="InterPro" id="IPR005829">
    <property type="entry name" value="Sugar_transporter_CS"/>
</dbReference>
<feature type="transmembrane region" description="Helical" evidence="6">
    <location>
        <begin position="305"/>
        <end position="322"/>
    </location>
</feature>
<evidence type="ECO:0000256" key="3">
    <source>
        <dbReference type="ARBA" id="ARBA00022692"/>
    </source>
</evidence>
<dbReference type="InterPro" id="IPR050189">
    <property type="entry name" value="MFS_Efflux_Transporters"/>
</dbReference>
<dbReference type="PANTHER" id="PTHR43124:SF3">
    <property type="entry name" value="CHLORAMPHENICOL EFFLUX PUMP RV0191"/>
    <property type="match status" value="1"/>
</dbReference>
<keyword evidence="4 6" id="KW-1133">Transmembrane helix</keyword>
<accession>A0A0M0JCD9</accession>
<name>A0A0M0JCD9_9EUKA</name>
<dbReference type="PROSITE" id="PS00216">
    <property type="entry name" value="SUGAR_TRANSPORT_1"/>
    <property type="match status" value="1"/>
</dbReference>
<dbReference type="Proteomes" id="UP000037460">
    <property type="component" value="Unassembled WGS sequence"/>
</dbReference>
<dbReference type="InterPro" id="IPR036259">
    <property type="entry name" value="MFS_trans_sf"/>
</dbReference>
<dbReference type="GO" id="GO:0022857">
    <property type="term" value="F:transmembrane transporter activity"/>
    <property type="evidence" value="ECO:0007669"/>
    <property type="project" value="InterPro"/>
</dbReference>
<feature type="transmembrane region" description="Helical" evidence="6">
    <location>
        <begin position="334"/>
        <end position="355"/>
    </location>
</feature>
<feature type="transmembrane region" description="Helical" evidence="6">
    <location>
        <begin position="177"/>
        <end position="201"/>
    </location>
</feature>
<feature type="transmembrane region" description="Helical" evidence="6">
    <location>
        <begin position="122"/>
        <end position="142"/>
    </location>
</feature>
<dbReference type="SUPFAM" id="SSF103473">
    <property type="entry name" value="MFS general substrate transporter"/>
    <property type="match status" value="1"/>
</dbReference>
<feature type="transmembrane region" description="Helical" evidence="6">
    <location>
        <begin position="62"/>
        <end position="81"/>
    </location>
</feature>
<evidence type="ECO:0000256" key="1">
    <source>
        <dbReference type="ARBA" id="ARBA00004651"/>
    </source>
</evidence>
<dbReference type="GO" id="GO:0005886">
    <property type="term" value="C:plasma membrane"/>
    <property type="evidence" value="ECO:0007669"/>
    <property type="project" value="UniProtKB-SubCell"/>
</dbReference>
<dbReference type="PANTHER" id="PTHR43124">
    <property type="entry name" value="PURINE EFFLUX PUMP PBUE"/>
    <property type="match status" value="1"/>
</dbReference>
<keyword evidence="3 6" id="KW-0812">Transmembrane</keyword>
<dbReference type="EMBL" id="JWZX01003148">
    <property type="protein sequence ID" value="KOO23888.1"/>
    <property type="molecule type" value="Genomic_DNA"/>
</dbReference>
<keyword evidence="2" id="KW-1003">Cell membrane</keyword>
<proteinExistence type="predicted"/>
<comment type="subcellular location">
    <subcellularLocation>
        <location evidence="1">Cell membrane</location>
        <topology evidence="1">Multi-pass membrane protein</topology>
    </subcellularLocation>
</comment>
<feature type="transmembrane region" description="Helical" evidence="6">
    <location>
        <begin position="34"/>
        <end position="56"/>
    </location>
</feature>
<comment type="caution">
    <text evidence="7">The sequence shown here is derived from an EMBL/GenBank/DDBJ whole genome shotgun (WGS) entry which is preliminary data.</text>
</comment>
<keyword evidence="8" id="KW-1185">Reference proteome</keyword>
<reference evidence="8" key="1">
    <citation type="journal article" date="2015" name="PLoS Genet.">
        <title>Genome Sequence and Transcriptome Analyses of Chrysochromulina tobin: Metabolic Tools for Enhanced Algal Fitness in the Prominent Order Prymnesiales (Haptophyceae).</title>
        <authorList>
            <person name="Hovde B.T."/>
            <person name="Deodato C.R."/>
            <person name="Hunsperger H.M."/>
            <person name="Ryken S.A."/>
            <person name="Yost W."/>
            <person name="Jha R.K."/>
            <person name="Patterson J."/>
            <person name="Monnat R.J. Jr."/>
            <person name="Barlow S.B."/>
            <person name="Starkenburg S.R."/>
            <person name="Cattolico R.A."/>
        </authorList>
    </citation>
    <scope>NUCLEOTIDE SEQUENCE</scope>
    <source>
        <strain evidence="8">CCMP291</strain>
    </source>
</reference>
<protein>
    <submittedName>
        <fullName evidence="7">Uncharacterized protein</fullName>
    </submittedName>
</protein>
<evidence type="ECO:0000313" key="7">
    <source>
        <dbReference type="EMBL" id="KOO23888.1"/>
    </source>
</evidence>
<organism evidence="7 8">
    <name type="scientific">Chrysochromulina tobinii</name>
    <dbReference type="NCBI Taxonomy" id="1460289"/>
    <lineage>
        <taxon>Eukaryota</taxon>
        <taxon>Haptista</taxon>
        <taxon>Haptophyta</taxon>
        <taxon>Prymnesiophyceae</taxon>
        <taxon>Prymnesiales</taxon>
        <taxon>Chrysochromulinaceae</taxon>
        <taxon>Chrysochromulina</taxon>
    </lineage>
</organism>
<gene>
    <name evidence="7" type="ORF">Ctob_006074</name>
</gene>
<evidence type="ECO:0000256" key="6">
    <source>
        <dbReference type="SAM" id="Phobius"/>
    </source>
</evidence>
<dbReference type="AlphaFoldDB" id="A0A0M0JCD9"/>
<dbReference type="OrthoDB" id="10262656at2759"/>
<evidence type="ECO:0000256" key="2">
    <source>
        <dbReference type="ARBA" id="ARBA00022475"/>
    </source>
</evidence>
<sequence>MAVLTAISSTSAAAEIVISPILGGLSDAIGRKTVLLLTLATATAVNFACALSPTLLPVGASKFVSSIGVGLFFLAGGAALADNYRDEPKRLAAASGPLFALVNLGFGLGIALSALLPPGLRVRYGASSVVLGAALATATCLVRESLPQSQRVPFRAFKSFNPFACVRLLCLGRSMRLLALLAALNVLPLFMGDTLQAFAITHWHLGPRSVSRLFSYIAVSGVLANMVGGQLVRRFGVQTFTALSTGSALLTWLGFASGNLRAALVCAGLGLLGPARTLGATTMLTSEGARLGIPQGQLAGDRANLIAWIKIIGPLLYGQAYMAGMAAGVPQAPFFINVIVTLAALGLGPMALAAAKPAPAVPTRRP</sequence>
<keyword evidence="5 6" id="KW-0472">Membrane</keyword>
<evidence type="ECO:0000256" key="5">
    <source>
        <dbReference type="ARBA" id="ARBA00023136"/>
    </source>
</evidence>
<feature type="transmembrane region" description="Helical" evidence="6">
    <location>
        <begin position="213"/>
        <end position="232"/>
    </location>
</feature>
<dbReference type="InterPro" id="IPR011701">
    <property type="entry name" value="MFS"/>
</dbReference>
<dbReference type="Pfam" id="PF07690">
    <property type="entry name" value="MFS_1"/>
    <property type="match status" value="1"/>
</dbReference>
<feature type="transmembrane region" description="Helical" evidence="6">
    <location>
        <begin position="93"/>
        <end position="116"/>
    </location>
</feature>
<dbReference type="Gene3D" id="1.20.1250.20">
    <property type="entry name" value="MFS general substrate transporter like domains"/>
    <property type="match status" value="1"/>
</dbReference>
<evidence type="ECO:0000313" key="8">
    <source>
        <dbReference type="Proteomes" id="UP000037460"/>
    </source>
</evidence>